<feature type="domain" description="FAD dependent oxidoreductase" evidence="2">
    <location>
        <begin position="4"/>
        <end position="392"/>
    </location>
</feature>
<dbReference type="EMBL" id="JMQM01000002">
    <property type="protein sequence ID" value="KFB08737.1"/>
    <property type="molecule type" value="Genomic_DNA"/>
</dbReference>
<comment type="caution">
    <text evidence="3">The sequence shown here is derived from an EMBL/GenBank/DDBJ whole genome shotgun (WGS) entry which is preliminary data.</text>
</comment>
<dbReference type="Gene3D" id="3.50.50.60">
    <property type="entry name" value="FAD/NAD(P)-binding domain"/>
    <property type="match status" value="2"/>
</dbReference>
<evidence type="ECO:0000313" key="3">
    <source>
        <dbReference type="EMBL" id="KFB08737.1"/>
    </source>
</evidence>
<name>A0A084U701_9HYPH</name>
<dbReference type="GO" id="GO:0005737">
    <property type="term" value="C:cytoplasm"/>
    <property type="evidence" value="ECO:0007669"/>
    <property type="project" value="TreeGrafter"/>
</dbReference>
<dbReference type="Proteomes" id="UP000053675">
    <property type="component" value="Unassembled WGS sequence"/>
</dbReference>
<evidence type="ECO:0000256" key="1">
    <source>
        <dbReference type="ARBA" id="ARBA00023002"/>
    </source>
</evidence>
<accession>A0A084U701</accession>
<dbReference type="PANTHER" id="PTHR13847:SF289">
    <property type="entry name" value="GLYCINE OXIDASE"/>
    <property type="match status" value="1"/>
</dbReference>
<dbReference type="STRING" id="472175.EL18_02991"/>
<gene>
    <name evidence="3" type="ORF">EL18_02991</name>
</gene>
<dbReference type="AlphaFoldDB" id="A0A084U701"/>
<dbReference type="SUPFAM" id="SSF51905">
    <property type="entry name" value="FAD/NAD(P)-binding domain"/>
    <property type="match status" value="1"/>
</dbReference>
<keyword evidence="1" id="KW-0560">Oxidoreductase</keyword>
<dbReference type="Pfam" id="PF01266">
    <property type="entry name" value="DAO"/>
    <property type="match status" value="1"/>
</dbReference>
<dbReference type="GO" id="GO:0016491">
    <property type="term" value="F:oxidoreductase activity"/>
    <property type="evidence" value="ECO:0007669"/>
    <property type="project" value="UniProtKB-KW"/>
</dbReference>
<dbReference type="eggNOG" id="COG0665">
    <property type="taxonomic scope" value="Bacteria"/>
</dbReference>
<dbReference type="SUPFAM" id="SSF54373">
    <property type="entry name" value="FAD-linked reductases, C-terminal domain"/>
    <property type="match status" value="1"/>
</dbReference>
<dbReference type="InterPro" id="IPR006076">
    <property type="entry name" value="FAD-dep_OxRdtase"/>
</dbReference>
<keyword evidence="4" id="KW-1185">Reference proteome</keyword>
<evidence type="ECO:0000259" key="2">
    <source>
        <dbReference type="Pfam" id="PF01266"/>
    </source>
</evidence>
<dbReference type="RefSeq" id="WP_036485834.1">
    <property type="nucleotide sequence ID" value="NZ_JMQM01000002.1"/>
</dbReference>
<dbReference type="InterPro" id="IPR036188">
    <property type="entry name" value="FAD/NAD-bd_sf"/>
</dbReference>
<dbReference type="PANTHER" id="PTHR13847">
    <property type="entry name" value="SARCOSINE DEHYDROGENASE-RELATED"/>
    <property type="match status" value="1"/>
</dbReference>
<organism evidence="3 4">
    <name type="scientific">Nitratireductor basaltis</name>
    <dbReference type="NCBI Taxonomy" id="472175"/>
    <lineage>
        <taxon>Bacteria</taxon>
        <taxon>Pseudomonadati</taxon>
        <taxon>Pseudomonadota</taxon>
        <taxon>Alphaproteobacteria</taxon>
        <taxon>Hyphomicrobiales</taxon>
        <taxon>Phyllobacteriaceae</taxon>
        <taxon>Nitratireductor</taxon>
    </lineage>
</organism>
<dbReference type="OrthoDB" id="9805337at2"/>
<proteinExistence type="predicted"/>
<dbReference type="Gene3D" id="3.30.9.10">
    <property type="entry name" value="D-Amino Acid Oxidase, subunit A, domain 2"/>
    <property type="match status" value="1"/>
</dbReference>
<reference evidence="3 4" key="1">
    <citation type="submission" date="2014-05" db="EMBL/GenBank/DDBJ databases">
        <title>Draft Genome Sequence of Nitratireductor basaltis Strain UMTGB225, A Marine Bacterium Isolated from Green Barrel Tunicate.</title>
        <authorList>
            <person name="Gan H.Y."/>
        </authorList>
    </citation>
    <scope>NUCLEOTIDE SEQUENCE [LARGE SCALE GENOMIC DNA]</scope>
    <source>
        <strain evidence="3 4">UMTGB225</strain>
    </source>
</reference>
<protein>
    <submittedName>
        <fullName evidence="3">FAD dependent oxidoreductase</fullName>
    </submittedName>
</protein>
<dbReference type="PATRIC" id="fig|472175.3.peg.2985"/>
<sequence length="412" mass="44472">MVEDIVVLGGGIIGVNVAAHLAEAGQRVLVIDRSGICEETSSGNAGALAFADVLPLSQKGMLRQVPGWLLDPLGPFAIPPGYAARIAPWLVRFLIASRPKHYDSALAAQAALMKLSAKSWPDLLKRAGSMDMLREEGSLELYTDEAAFKASLPGWKAREQCGISFSHVEGAELEALQPGLAAFIKRGTYVPGWYTVADPRLIGQRVWAHAEAHGARFLPGEITSIGSAESGKRIVFSDGRSLICRRLVIAAGAYSRKFAKRFGDLVPLETERGYNTTLPLDAFPVRKQLIFGAHGFIVSPLATGIRVGGAVELGGLRRPPNFARASAMLDKAQRFLPGLKREGGRQWMGYRPSLPDSLPVIGRSRRDRDVILAFGHGHLGLTQGAATGRIVRSLMLDEAPPLDLTPFSPQRF</sequence>
<evidence type="ECO:0000313" key="4">
    <source>
        <dbReference type="Proteomes" id="UP000053675"/>
    </source>
</evidence>